<evidence type="ECO:0000313" key="5">
    <source>
        <dbReference type="Proteomes" id="UP000034753"/>
    </source>
</evidence>
<dbReference type="Pfam" id="PF00551">
    <property type="entry name" value="Formyl_trans_N"/>
    <property type="match status" value="1"/>
</dbReference>
<dbReference type="InterPro" id="IPR002376">
    <property type="entry name" value="Formyl_transf_N"/>
</dbReference>
<proteinExistence type="inferred from homology"/>
<organism evidence="4 5">
    <name type="scientific">Candidatus Daviesbacteria bacterium GW2011_GWB1_41_5</name>
    <dbReference type="NCBI Taxonomy" id="1618429"/>
    <lineage>
        <taxon>Bacteria</taxon>
        <taxon>Candidatus Daviesiibacteriota</taxon>
    </lineage>
</organism>
<dbReference type="PANTHER" id="PTHR11138">
    <property type="entry name" value="METHIONYL-TRNA FORMYLTRANSFERASE"/>
    <property type="match status" value="1"/>
</dbReference>
<feature type="binding site" evidence="2">
    <location>
        <begin position="124"/>
        <end position="127"/>
    </location>
    <ligand>
        <name>(6S)-5,6,7,8-tetrahydrofolate</name>
        <dbReference type="ChEBI" id="CHEBI:57453"/>
    </ligand>
</feature>
<dbReference type="InterPro" id="IPR011034">
    <property type="entry name" value="Formyl_transferase-like_C_sf"/>
</dbReference>
<gene>
    <name evidence="2" type="primary">fmt</name>
    <name evidence="4" type="ORF">UU67_C0002G0005</name>
</gene>
<evidence type="ECO:0000313" key="4">
    <source>
        <dbReference type="EMBL" id="KKS14339.1"/>
    </source>
</evidence>
<dbReference type="NCBIfam" id="TIGR00460">
    <property type="entry name" value="fmt"/>
    <property type="match status" value="1"/>
</dbReference>
<comment type="function">
    <text evidence="2">Attaches a formyl group to the free amino group of methionyl-tRNA(fMet). The formyl group appears to play a dual role in the initiator identity of N-formylmethionyl-tRNA by promoting its recognition by IF2 and preventing the misappropriation of this tRNA by the elongation apparatus.</text>
</comment>
<dbReference type="InterPro" id="IPR036477">
    <property type="entry name" value="Formyl_transf_N_sf"/>
</dbReference>
<dbReference type="CDD" id="cd08646">
    <property type="entry name" value="FMT_core_Met-tRNA-FMT_N"/>
    <property type="match status" value="1"/>
</dbReference>
<keyword evidence="2 4" id="KW-0808">Transferase</keyword>
<evidence type="ECO:0000256" key="1">
    <source>
        <dbReference type="ARBA" id="ARBA00012261"/>
    </source>
</evidence>
<name>A0A0G0WNH6_9BACT</name>
<feature type="domain" description="Formyl transferase N-terminal" evidence="3">
    <location>
        <begin position="7"/>
        <end position="194"/>
    </location>
</feature>
<dbReference type="EMBL" id="LCBN01000002">
    <property type="protein sequence ID" value="KKS14339.1"/>
    <property type="molecule type" value="Genomic_DNA"/>
</dbReference>
<dbReference type="Gene3D" id="3.40.50.12230">
    <property type="match status" value="1"/>
</dbReference>
<dbReference type="EC" id="2.1.2.9" evidence="1 2"/>
<dbReference type="SUPFAM" id="SSF50486">
    <property type="entry name" value="FMT C-terminal domain-like"/>
    <property type="match status" value="1"/>
</dbReference>
<reference evidence="4 5" key="1">
    <citation type="journal article" date="2015" name="Nature">
        <title>rRNA introns, odd ribosomes, and small enigmatic genomes across a large radiation of phyla.</title>
        <authorList>
            <person name="Brown C.T."/>
            <person name="Hug L.A."/>
            <person name="Thomas B.C."/>
            <person name="Sharon I."/>
            <person name="Castelle C.J."/>
            <person name="Singh A."/>
            <person name="Wilkins M.J."/>
            <person name="Williams K.H."/>
            <person name="Banfield J.F."/>
        </authorList>
    </citation>
    <scope>NUCLEOTIDE SEQUENCE [LARGE SCALE GENOMIC DNA]</scope>
</reference>
<comment type="catalytic activity">
    <reaction evidence="2">
        <text>L-methionyl-tRNA(fMet) + (6R)-10-formyltetrahydrofolate = N-formyl-L-methionyl-tRNA(fMet) + (6S)-5,6,7,8-tetrahydrofolate + H(+)</text>
        <dbReference type="Rhea" id="RHEA:24380"/>
        <dbReference type="Rhea" id="RHEA-COMP:9952"/>
        <dbReference type="Rhea" id="RHEA-COMP:9953"/>
        <dbReference type="ChEBI" id="CHEBI:15378"/>
        <dbReference type="ChEBI" id="CHEBI:57453"/>
        <dbReference type="ChEBI" id="CHEBI:78530"/>
        <dbReference type="ChEBI" id="CHEBI:78844"/>
        <dbReference type="ChEBI" id="CHEBI:195366"/>
        <dbReference type="EC" id="2.1.2.9"/>
    </reaction>
</comment>
<dbReference type="Proteomes" id="UP000034753">
    <property type="component" value="Unassembled WGS sequence"/>
</dbReference>
<dbReference type="AlphaFoldDB" id="A0A0G0WNH6"/>
<evidence type="ECO:0000259" key="3">
    <source>
        <dbReference type="Pfam" id="PF00551"/>
    </source>
</evidence>
<comment type="caution">
    <text evidence="4">The sequence shown here is derived from an EMBL/GenBank/DDBJ whole genome shotgun (WGS) entry which is preliminary data.</text>
</comment>
<comment type="similarity">
    <text evidence="2">Belongs to the Fmt family.</text>
</comment>
<dbReference type="InterPro" id="IPR005794">
    <property type="entry name" value="Fmt"/>
</dbReference>
<dbReference type="HAMAP" id="MF_00182">
    <property type="entry name" value="Formyl_trans"/>
    <property type="match status" value="1"/>
</dbReference>
<dbReference type="InterPro" id="IPR041711">
    <property type="entry name" value="Met-tRNA-FMT_N"/>
</dbReference>
<evidence type="ECO:0000256" key="2">
    <source>
        <dbReference type="HAMAP-Rule" id="MF_00182"/>
    </source>
</evidence>
<dbReference type="SUPFAM" id="SSF53328">
    <property type="entry name" value="Formyltransferase"/>
    <property type="match status" value="1"/>
</dbReference>
<accession>A0A0G0WNH6</accession>
<keyword evidence="2" id="KW-0648">Protein biosynthesis</keyword>
<dbReference type="GO" id="GO:0004479">
    <property type="term" value="F:methionyl-tRNA formyltransferase activity"/>
    <property type="evidence" value="ECO:0007669"/>
    <property type="project" value="UniProtKB-UniRule"/>
</dbReference>
<dbReference type="PANTHER" id="PTHR11138:SF5">
    <property type="entry name" value="METHIONYL-TRNA FORMYLTRANSFERASE, MITOCHONDRIAL"/>
    <property type="match status" value="1"/>
</dbReference>
<protein>
    <recommendedName>
        <fullName evidence="1 2">Methionyl-tRNA formyltransferase</fullName>
        <ecNumber evidence="1 2">2.1.2.9</ecNumber>
    </recommendedName>
</protein>
<dbReference type="GO" id="GO:0005829">
    <property type="term" value="C:cytosol"/>
    <property type="evidence" value="ECO:0007669"/>
    <property type="project" value="TreeGrafter"/>
</dbReference>
<sequence>MTKHNLRIVFFGTPAFAVPVLQALRENFEVIAVVTAPDQKVGRKQILTPSPVKLATQVFDPESQTRRGLALERVYTPEKLNQDFLTSHFPLLTSDLFIVAAYGKIIPQFILDIPKFGALNIHPSLLPKYRGPSPLQSGILKGDKASGISIIKMDFQMDHGPIIFTKPFSLSNTDTFETLSKKSFLDAAAFLPQVIRDFIEGKLKETLQDESLATYCKMITKESAFFDIANPPDPEILDRMIRAYYPWPNVWTRWNEKIVKFLPGGLVQMEGKKPVKLEDFLNGHSGFPIKALDKE</sequence>
<dbReference type="PATRIC" id="fig|1618429.3.peg.39"/>